<accession>A0A5D3ATQ8</accession>
<evidence type="ECO:0000313" key="12">
    <source>
        <dbReference type="Proteomes" id="UP000322245"/>
    </source>
</evidence>
<feature type="domain" description="ELP1 first N-terminal beta-propeller" evidence="7">
    <location>
        <begin position="22"/>
        <end position="386"/>
    </location>
</feature>
<dbReference type="Gene3D" id="2.130.10.10">
    <property type="entry name" value="YVTN repeat-like/Quinoprotein amine dehydrogenase"/>
    <property type="match status" value="1"/>
</dbReference>
<reference evidence="11 12" key="1">
    <citation type="submission" date="2017-05" db="EMBL/GenBank/DDBJ databases">
        <title>The Genome Sequence of Tsuchiyaea wingfieldii DSM 27421.</title>
        <authorList>
            <person name="Cuomo C."/>
            <person name="Passer A."/>
            <person name="Billmyre B."/>
            <person name="Heitman J."/>
        </authorList>
    </citation>
    <scope>NUCLEOTIDE SEQUENCE [LARGE SCALE GENOMIC DNA]</scope>
    <source>
        <strain evidence="11 12">DSM 27421</strain>
    </source>
</reference>
<dbReference type="PANTHER" id="PTHR12747">
    <property type="entry name" value="ELONGATOR COMPLEX PROTEIN 1"/>
    <property type="match status" value="1"/>
</dbReference>
<comment type="pathway">
    <text evidence="1">tRNA modification; 5-methoxycarbonylmethyl-2-thiouridine-tRNA biosynthesis.</text>
</comment>
<keyword evidence="4" id="KW-0819">tRNA processing</keyword>
<feature type="domain" description="ELP1 alpha-solenoid" evidence="10">
    <location>
        <begin position="714"/>
        <end position="910"/>
    </location>
</feature>
<dbReference type="GO" id="GO:0005829">
    <property type="term" value="C:cytosol"/>
    <property type="evidence" value="ECO:0007669"/>
    <property type="project" value="TreeGrafter"/>
</dbReference>
<dbReference type="SUPFAM" id="SSF69322">
    <property type="entry name" value="Tricorn protease domain 2"/>
    <property type="match status" value="1"/>
</dbReference>
<evidence type="ECO:0000256" key="1">
    <source>
        <dbReference type="ARBA" id="ARBA00005043"/>
    </source>
</evidence>
<proteinExistence type="inferred from homology"/>
<sequence length="1321" mass="146084">MRNIAPLAIAIARLQGSPATLAIDPETAAAYVAVERIDEEGVEIDILRVDGQEVEAIASFNSPVLAPFSKPSYIGETLSLHYLADDRTLIILLAGGDIAILALEGPDGAPAPVEVVGSVDSGIKAAAWSPDDEQIIIITGEDTLMAMTRTFDIIHEEPLCSEDFGQDKFINVGWGSKQTQFHGSLGKSAAKLPSGVAPSLAHGTDHGLPTISFRGDASFFAVSSLDPLPSEQDQEPSARRQIRIYSRDAASGFAPTLSATSESLPGLEPALSWRPSGNLISTLVRYGYPGGGEGREGRWDVAMIERNGLRHGGFELREDGKSWGNGRVRGLSWSSDSEVLAVWLEREDRDVLQLWSMKNYHYYLKQELFSHSSSSPRFRSFKWHPEDPLSLYILCADSIQHRTFTWDTYVSRLGMPNDTASVAVVDGHRLLVTPFRTQNTPPPMSSYQIQLPSTPVHVSVSDWDDTASAVFSNGEVLTWKLNTRLPGPKGSKLRGGGKVAEPEVVLQKKIADGRVVRLVAAGPNGKVAVLSLAAGEEGGRVNVFGGEEDEELQVESGVERILWAPSGDILALDGESRLFSLASEGGIDTILPSQPTSIMLSNDLLFTLSPTSKLHFTSLSPSADPEPISISSQPVTSFTLTSSHLIYTTTAHFCHFAPLPILEKLTQGEDVPEQDKQWEERRIERGAKVVVAAESEMSLVLQAMRGNLETIYPRAMVLQVVRRSVLGGSYRAAFLTCRKHRLDVNILYDLDPAKFMSNLEDFVKQVPEVDYLNLFVSSLNGEDSSKTLYPIIAPEPSTSAQPTNNKVNDICDTLRGLLEARGVEQYVETILTTHVCKVPADYEAGLRVLLQLQANHPEIVEDAIKYIIFLSDVNKLYDVALGMYNFQLVLMIAQYSQKDPKEYLPFLRELRALDKWDQRFMIDDHLARRESALSNLKQAGPEKFEDAANYLAKYELYDSAFKLYKNEPEHLTIIYDLHGDYLYDRREFTDAALGAYYTPYLLADKPTKALKAYERAHAWRELFSLAKKEGVSEEARKDLVERVTDYLASRGRHLEASQVFVEYSQDVDSAVDTCCRGAEFSEAYRLVSHYDRSDLIEAMIAPGLEEAQETLIEVFEEMEGQLDKEVKRLNELNGIRQKDPDSFYIVERELDLEGVDVATNATTATGISQFTRYTVAPSTMSHLTRFTGQTGVTSATSKKKVKKRATGRRGTVDEWEYLVMSLGRLGTRVEEKSGEAVGLLRYLVLASDDHRALAESLQSTIKAFRVKLVNGIDMAWEDRETVLREVLESGGSGLEGGLEKSMGEVKPKVAEWKGLGLLLGA</sequence>
<organism evidence="11 12">
    <name type="scientific">Cryptococcus floricola</name>
    <dbReference type="NCBI Taxonomy" id="2591691"/>
    <lineage>
        <taxon>Eukaryota</taxon>
        <taxon>Fungi</taxon>
        <taxon>Dikarya</taxon>
        <taxon>Basidiomycota</taxon>
        <taxon>Agaricomycotina</taxon>
        <taxon>Tremellomycetes</taxon>
        <taxon>Tremellales</taxon>
        <taxon>Cryptococcaceae</taxon>
        <taxon>Cryptococcus</taxon>
    </lineage>
</organism>
<dbReference type="Pfam" id="PF04762">
    <property type="entry name" value="Beta-prop_ELP1_1st"/>
    <property type="match status" value="1"/>
</dbReference>
<evidence type="ECO:0000256" key="6">
    <source>
        <dbReference type="PIRNR" id="PIRNR017233"/>
    </source>
</evidence>
<dbReference type="GO" id="GO:0000049">
    <property type="term" value="F:tRNA binding"/>
    <property type="evidence" value="ECO:0007669"/>
    <property type="project" value="TreeGrafter"/>
</dbReference>
<comment type="similarity">
    <text evidence="2 6">Belongs to the ELP1/IKA1 family.</text>
</comment>
<evidence type="ECO:0000259" key="9">
    <source>
        <dbReference type="Pfam" id="PF23878"/>
    </source>
</evidence>
<dbReference type="InterPro" id="IPR015943">
    <property type="entry name" value="WD40/YVTN_repeat-like_dom_sf"/>
</dbReference>
<evidence type="ECO:0000259" key="10">
    <source>
        <dbReference type="Pfam" id="PF23925"/>
    </source>
</evidence>
<keyword evidence="12" id="KW-1185">Reference proteome</keyword>
<dbReference type="InterPro" id="IPR056165">
    <property type="entry name" value="Beta-prop_ELP1_2nd"/>
</dbReference>
<comment type="function">
    <text evidence="6">Component of the elongator complex which is required for multiple tRNA modifications, including mcm5U (5-methoxycarbonylmethyl uridine), mcm5s2U (5-methoxycarbonylmethyl-2-thiouridine), and ncm5U (5-carbamoylmethyl uridine). The elongator complex catalyzes formation of carboxymethyluridine in the wobble base at position 34 in tRNAs.</text>
</comment>
<dbReference type="GO" id="GO:0005634">
    <property type="term" value="C:nucleus"/>
    <property type="evidence" value="ECO:0007669"/>
    <property type="project" value="UniProtKB-SubCell"/>
</dbReference>
<dbReference type="Pfam" id="PF23797">
    <property type="entry name" value="Beta-prop_ELP1_2nd"/>
    <property type="match status" value="2"/>
</dbReference>
<dbReference type="Proteomes" id="UP000322245">
    <property type="component" value="Unassembled WGS sequence"/>
</dbReference>
<dbReference type="InterPro" id="IPR056166">
    <property type="entry name" value="TPR_ELP1"/>
</dbReference>
<comment type="caution">
    <text evidence="11">The sequence shown here is derived from an EMBL/GenBank/DDBJ whole genome shotgun (WGS) entry which is preliminary data.</text>
</comment>
<evidence type="ECO:0000259" key="8">
    <source>
        <dbReference type="Pfam" id="PF23797"/>
    </source>
</evidence>
<evidence type="ECO:0000256" key="2">
    <source>
        <dbReference type="ARBA" id="ARBA00006086"/>
    </source>
</evidence>
<comment type="subcellular location">
    <subcellularLocation>
        <location evidence="6">Cytoplasm</location>
    </subcellularLocation>
    <subcellularLocation>
        <location evidence="6">Nucleus</location>
    </subcellularLocation>
</comment>
<feature type="domain" description="ELP1 TPR" evidence="9">
    <location>
        <begin position="918"/>
        <end position="1085"/>
    </location>
</feature>
<gene>
    <name evidence="11" type="ORF">B9479_005264</name>
</gene>
<dbReference type="Pfam" id="PF23878">
    <property type="entry name" value="TPR_ELP1"/>
    <property type="match status" value="1"/>
</dbReference>
<evidence type="ECO:0000256" key="3">
    <source>
        <dbReference type="ARBA" id="ARBA00022490"/>
    </source>
</evidence>
<dbReference type="GO" id="GO:0002926">
    <property type="term" value="P:tRNA wobble base 5-methoxycarbonylmethyl-2-thiouridinylation"/>
    <property type="evidence" value="ECO:0007669"/>
    <property type="project" value="TreeGrafter"/>
</dbReference>
<dbReference type="Pfam" id="PF23925">
    <property type="entry name" value="A-sol_ELP1"/>
    <property type="match status" value="1"/>
</dbReference>
<dbReference type="UniPathway" id="UPA00988"/>
<evidence type="ECO:0000313" key="11">
    <source>
        <dbReference type="EMBL" id="TYJ54078.1"/>
    </source>
</evidence>
<dbReference type="PIRSF" id="PIRSF017233">
    <property type="entry name" value="IKAP"/>
    <property type="match status" value="1"/>
</dbReference>
<dbReference type="PANTHER" id="PTHR12747:SF0">
    <property type="entry name" value="ELONGATOR COMPLEX PROTEIN 1"/>
    <property type="match status" value="1"/>
</dbReference>
<evidence type="ECO:0000256" key="5">
    <source>
        <dbReference type="ARBA" id="ARBA00029535"/>
    </source>
</evidence>
<dbReference type="InterPro" id="IPR006849">
    <property type="entry name" value="Elp1"/>
</dbReference>
<name>A0A5D3ATQ8_9TREE</name>
<dbReference type="InterPro" id="IPR056167">
    <property type="entry name" value="A-sol_ELP1"/>
</dbReference>
<keyword evidence="3 6" id="KW-0963">Cytoplasm</keyword>
<dbReference type="InterPro" id="IPR056164">
    <property type="entry name" value="Beta-prop_ELP1_1st"/>
</dbReference>
<feature type="domain" description="ELP1 N-terminal second beta-propeller" evidence="8">
    <location>
        <begin position="424"/>
        <end position="487"/>
    </location>
</feature>
<protein>
    <recommendedName>
        <fullName evidence="5 6">Elongator complex protein 1</fullName>
    </recommendedName>
</protein>
<evidence type="ECO:0000259" key="7">
    <source>
        <dbReference type="Pfam" id="PF04762"/>
    </source>
</evidence>
<feature type="domain" description="ELP1 N-terminal second beta-propeller" evidence="8">
    <location>
        <begin position="634"/>
        <end position="690"/>
    </location>
</feature>
<evidence type="ECO:0000256" key="4">
    <source>
        <dbReference type="ARBA" id="ARBA00022694"/>
    </source>
</evidence>
<dbReference type="GO" id="GO:0033588">
    <property type="term" value="C:elongator holoenzyme complex"/>
    <property type="evidence" value="ECO:0007669"/>
    <property type="project" value="InterPro"/>
</dbReference>
<dbReference type="EMBL" id="NIDF01000069">
    <property type="protein sequence ID" value="TYJ54078.1"/>
    <property type="molecule type" value="Genomic_DNA"/>
</dbReference>
<keyword evidence="6" id="KW-0539">Nucleus</keyword>